<dbReference type="Proteomes" id="UP000587760">
    <property type="component" value="Unassembled WGS sequence"/>
</dbReference>
<dbReference type="CDD" id="cd02440">
    <property type="entry name" value="AdoMet_MTases"/>
    <property type="match status" value="1"/>
</dbReference>
<sequence>MTEEKLKKFAKHLKKKHNDLRIWAQTLGIEAYRIYNRDIGDIPLAIDFYGKYLHVTLFESNNKDTFSPEEMDLLVETAGKNLYVPEERILVKTRELLTGGKQYEKYKAENITDNIREYGLTFKVNLSDYIDTGLFLDHRDTRQLVRENASGRRVLNLFAYTGSFSVYAAAGGAASTTSVDLSNVYLNWARENMALNNFTAASHKYENSDVFTFLEEARKKKESWDLIILDPPTFSNSRKMKKVLDIQKDHLAMINSCLSLLSKNGILIFSTNYTKFRIDPAVRENGFVHNVSEETIPEDFKGSKIHKCWIIEKRK</sequence>
<dbReference type="AlphaFoldDB" id="A0A841R9P6"/>
<accession>A0A841R9P6</accession>
<name>A0A841R9P6_9SPIO</name>
<evidence type="ECO:0000313" key="6">
    <source>
        <dbReference type="Proteomes" id="UP000587760"/>
    </source>
</evidence>
<evidence type="ECO:0000259" key="4">
    <source>
        <dbReference type="Pfam" id="PF10672"/>
    </source>
</evidence>
<keyword evidence="6" id="KW-1185">Reference proteome</keyword>
<keyword evidence="3" id="KW-0949">S-adenosyl-L-methionine</keyword>
<dbReference type="Pfam" id="PF10672">
    <property type="entry name" value="Methyltrans_SAM"/>
    <property type="match status" value="1"/>
</dbReference>
<dbReference type="PANTHER" id="PTHR43042">
    <property type="entry name" value="SAM-DEPENDENT METHYLTRANSFERASE"/>
    <property type="match status" value="1"/>
</dbReference>
<evidence type="ECO:0000256" key="1">
    <source>
        <dbReference type="ARBA" id="ARBA00022603"/>
    </source>
</evidence>
<dbReference type="GO" id="GO:0008168">
    <property type="term" value="F:methyltransferase activity"/>
    <property type="evidence" value="ECO:0007669"/>
    <property type="project" value="UniProtKB-KW"/>
</dbReference>
<dbReference type="Gene3D" id="3.40.50.150">
    <property type="entry name" value="Vaccinia Virus protein VP39"/>
    <property type="match status" value="1"/>
</dbReference>
<dbReference type="Gene3D" id="3.30.750.80">
    <property type="entry name" value="RNA methyltransferase domain (HRMD) like"/>
    <property type="match status" value="1"/>
</dbReference>
<keyword evidence="1 5" id="KW-0489">Methyltransferase</keyword>
<dbReference type="RefSeq" id="WP_184748308.1">
    <property type="nucleotide sequence ID" value="NZ_JACHGJ010000009.1"/>
</dbReference>
<keyword evidence="2" id="KW-0808">Transferase</keyword>
<comment type="caution">
    <text evidence="5">The sequence shown here is derived from an EMBL/GenBank/DDBJ whole genome shotgun (WGS) entry which is preliminary data.</text>
</comment>
<dbReference type="InterPro" id="IPR029063">
    <property type="entry name" value="SAM-dependent_MTases_sf"/>
</dbReference>
<gene>
    <name evidence="5" type="ORF">HNR50_003762</name>
</gene>
<dbReference type="GO" id="GO:0032259">
    <property type="term" value="P:methylation"/>
    <property type="evidence" value="ECO:0007669"/>
    <property type="project" value="UniProtKB-KW"/>
</dbReference>
<dbReference type="PANTHER" id="PTHR43042:SF3">
    <property type="entry name" value="RIBOSOMAL RNA LARGE SUBUNIT METHYLTRANSFERASE YWBD-RELATED"/>
    <property type="match status" value="1"/>
</dbReference>
<organism evidence="5 6">
    <name type="scientific">Spirochaeta isovalerica</name>
    <dbReference type="NCBI Taxonomy" id="150"/>
    <lineage>
        <taxon>Bacteria</taxon>
        <taxon>Pseudomonadati</taxon>
        <taxon>Spirochaetota</taxon>
        <taxon>Spirochaetia</taxon>
        <taxon>Spirochaetales</taxon>
        <taxon>Spirochaetaceae</taxon>
        <taxon>Spirochaeta</taxon>
    </lineage>
</organism>
<evidence type="ECO:0000256" key="3">
    <source>
        <dbReference type="ARBA" id="ARBA00022691"/>
    </source>
</evidence>
<evidence type="ECO:0000313" key="5">
    <source>
        <dbReference type="EMBL" id="MBB6482074.1"/>
    </source>
</evidence>
<evidence type="ECO:0000256" key="2">
    <source>
        <dbReference type="ARBA" id="ARBA00022679"/>
    </source>
</evidence>
<dbReference type="EMBL" id="JACHGJ010000009">
    <property type="protein sequence ID" value="MBB6482074.1"/>
    <property type="molecule type" value="Genomic_DNA"/>
</dbReference>
<dbReference type="InterPro" id="IPR019614">
    <property type="entry name" value="SAM-dep_methyl-trfase"/>
</dbReference>
<dbReference type="SUPFAM" id="SSF53335">
    <property type="entry name" value="S-adenosyl-L-methionine-dependent methyltransferases"/>
    <property type="match status" value="1"/>
</dbReference>
<proteinExistence type="predicted"/>
<feature type="domain" description="S-adenosylmethionine-dependent methyltransferase" evidence="4">
    <location>
        <begin position="112"/>
        <end position="290"/>
    </location>
</feature>
<protein>
    <submittedName>
        <fullName evidence="5">23S rRNA G2069 N7-methylase RlmK/C1962 C5-methylase RlmI</fullName>
    </submittedName>
</protein>
<reference evidence="5 6" key="1">
    <citation type="submission" date="2020-08" db="EMBL/GenBank/DDBJ databases">
        <title>Genomic Encyclopedia of Type Strains, Phase IV (KMG-IV): sequencing the most valuable type-strain genomes for metagenomic binning, comparative biology and taxonomic classification.</title>
        <authorList>
            <person name="Goeker M."/>
        </authorList>
    </citation>
    <scope>NUCLEOTIDE SEQUENCE [LARGE SCALE GENOMIC DNA]</scope>
    <source>
        <strain evidence="5 6">DSM 2461</strain>
    </source>
</reference>